<sequence length="251" mass="27084">MSRIARLIACVVGLSALTVALGPGSVLAKDEALFLRPEDHRFVLFAGADGGRSVFLSGGSKQALTGTLDRPGLLGLELTGIGLTHERIVIDGRAVAVRRFTHQTSASLGWQTMLGPLYLAAYAGPELFQEQLTHRGRFANFSKPRLGGRAQVELWAHPSPDTLITGTVILSSANESVWARMSGGIRAFSNAYLGPEVTFYTTPTYRETRWGGHVTGLALGIVTLRLSAGWMTEDGRRSLTPYASISAWMRL</sequence>
<dbReference type="Pfam" id="PF17036">
    <property type="entry name" value="CBP_BcsS"/>
    <property type="match status" value="1"/>
</dbReference>
<gene>
    <name evidence="1" type="ORF">EV668_2011</name>
</gene>
<keyword evidence="2" id="KW-1185">Reference proteome</keyword>
<evidence type="ECO:0000313" key="1">
    <source>
        <dbReference type="EMBL" id="TDR94723.1"/>
    </source>
</evidence>
<dbReference type="EMBL" id="SNZR01000011">
    <property type="protein sequence ID" value="TDR94723.1"/>
    <property type="molecule type" value="Genomic_DNA"/>
</dbReference>
<evidence type="ECO:0000313" key="2">
    <source>
        <dbReference type="Proteomes" id="UP000295122"/>
    </source>
</evidence>
<comment type="caution">
    <text evidence="1">The sequence shown here is derived from an EMBL/GenBank/DDBJ whole genome shotgun (WGS) entry which is preliminary data.</text>
</comment>
<protein>
    <submittedName>
        <fullName evidence="1">Cellulose biosynthesis protein BcsS</fullName>
    </submittedName>
</protein>
<dbReference type="AlphaFoldDB" id="A0A4R7C8X2"/>
<dbReference type="RefSeq" id="WP_133769590.1">
    <property type="nucleotide sequence ID" value="NZ_SNZR01000011.1"/>
</dbReference>
<dbReference type="InterPro" id="IPR031485">
    <property type="entry name" value="CBP_BcsS"/>
</dbReference>
<organism evidence="1 2">
    <name type="scientific">Enterovirga rhinocerotis</name>
    <dbReference type="NCBI Taxonomy" id="1339210"/>
    <lineage>
        <taxon>Bacteria</taxon>
        <taxon>Pseudomonadati</taxon>
        <taxon>Pseudomonadota</taxon>
        <taxon>Alphaproteobacteria</taxon>
        <taxon>Hyphomicrobiales</taxon>
        <taxon>Methylobacteriaceae</taxon>
        <taxon>Enterovirga</taxon>
    </lineage>
</organism>
<name>A0A4R7C8X2_9HYPH</name>
<dbReference type="OrthoDB" id="7991172at2"/>
<reference evidence="1 2" key="1">
    <citation type="submission" date="2019-03" db="EMBL/GenBank/DDBJ databases">
        <title>Genomic Encyclopedia of Type Strains, Phase IV (KMG-IV): sequencing the most valuable type-strain genomes for metagenomic binning, comparative biology and taxonomic classification.</title>
        <authorList>
            <person name="Goeker M."/>
        </authorList>
    </citation>
    <scope>NUCLEOTIDE SEQUENCE [LARGE SCALE GENOMIC DNA]</scope>
    <source>
        <strain evidence="1 2">DSM 25903</strain>
    </source>
</reference>
<dbReference type="Proteomes" id="UP000295122">
    <property type="component" value="Unassembled WGS sequence"/>
</dbReference>
<accession>A0A4R7C8X2</accession>
<proteinExistence type="predicted"/>